<dbReference type="InterPro" id="IPR049883">
    <property type="entry name" value="NOTCH1_EGF-like"/>
</dbReference>
<dbReference type="InterPro" id="IPR024731">
    <property type="entry name" value="NELL2-like_EGF"/>
</dbReference>
<keyword evidence="12" id="KW-1185">Reference proteome</keyword>
<feature type="domain" description="EGF-like" evidence="9">
    <location>
        <begin position="522"/>
        <end position="553"/>
    </location>
</feature>
<organism evidence="11 12">
    <name type="scientific">Allacma fusca</name>
    <dbReference type="NCBI Taxonomy" id="39272"/>
    <lineage>
        <taxon>Eukaryota</taxon>
        <taxon>Metazoa</taxon>
        <taxon>Ecdysozoa</taxon>
        <taxon>Arthropoda</taxon>
        <taxon>Hexapoda</taxon>
        <taxon>Collembola</taxon>
        <taxon>Symphypleona</taxon>
        <taxon>Sminthuridae</taxon>
        <taxon>Allacma</taxon>
    </lineage>
</organism>
<feature type="domain" description="EGF-like" evidence="9">
    <location>
        <begin position="478"/>
        <end position="517"/>
    </location>
</feature>
<feature type="signal peptide" evidence="8">
    <location>
        <begin position="1"/>
        <end position="18"/>
    </location>
</feature>
<keyword evidence="1 6" id="KW-0245">EGF-like domain</keyword>
<dbReference type="OrthoDB" id="6731455at2759"/>
<dbReference type="PANTHER" id="PTHR24042">
    <property type="entry name" value="NEL HOMOLOG"/>
    <property type="match status" value="1"/>
</dbReference>
<feature type="coiled-coil region" evidence="7">
    <location>
        <begin position="243"/>
        <end position="270"/>
    </location>
</feature>
<dbReference type="GO" id="GO:0005509">
    <property type="term" value="F:calcium ion binding"/>
    <property type="evidence" value="ECO:0007669"/>
    <property type="project" value="InterPro"/>
</dbReference>
<feature type="disulfide bond" evidence="6">
    <location>
        <begin position="525"/>
        <end position="535"/>
    </location>
</feature>
<proteinExistence type="predicted"/>
<dbReference type="InterPro" id="IPR000742">
    <property type="entry name" value="EGF"/>
</dbReference>
<dbReference type="Pfam" id="PF07645">
    <property type="entry name" value="EGF_CA"/>
    <property type="match status" value="2"/>
</dbReference>
<dbReference type="FunFam" id="2.10.25.10:FF:000038">
    <property type="entry name" value="Fibrillin 2"/>
    <property type="match status" value="3"/>
</dbReference>
<feature type="domain" description="EGF-like" evidence="9">
    <location>
        <begin position="436"/>
        <end position="477"/>
    </location>
</feature>
<gene>
    <name evidence="11" type="ORF">AFUS01_LOCUS33340</name>
</gene>
<dbReference type="InterPro" id="IPR048287">
    <property type="entry name" value="TSPN-like_N"/>
</dbReference>
<evidence type="ECO:0000313" key="12">
    <source>
        <dbReference type="Proteomes" id="UP000708208"/>
    </source>
</evidence>
<dbReference type="InterPro" id="IPR001007">
    <property type="entry name" value="VWF_dom"/>
</dbReference>
<evidence type="ECO:0000256" key="1">
    <source>
        <dbReference type="ARBA" id="ARBA00022536"/>
    </source>
</evidence>
<dbReference type="InterPro" id="IPR018097">
    <property type="entry name" value="EGF_Ca-bd_CS"/>
</dbReference>
<dbReference type="InterPro" id="IPR001881">
    <property type="entry name" value="EGF-like_Ca-bd_dom"/>
</dbReference>
<evidence type="ECO:0000259" key="10">
    <source>
        <dbReference type="PROSITE" id="PS50184"/>
    </source>
</evidence>
<dbReference type="Pfam" id="PF00093">
    <property type="entry name" value="VWC"/>
    <property type="match status" value="2"/>
</dbReference>
<dbReference type="SMART" id="SM00214">
    <property type="entry name" value="VWC"/>
    <property type="match status" value="2"/>
</dbReference>
<dbReference type="PROSITE" id="PS01208">
    <property type="entry name" value="VWFC_1"/>
    <property type="match status" value="1"/>
</dbReference>
<dbReference type="PROSITE" id="PS01187">
    <property type="entry name" value="EGF_CA"/>
    <property type="match status" value="2"/>
</dbReference>
<comment type="caution">
    <text evidence="11">The sequence shown here is derived from an EMBL/GenBank/DDBJ whole genome shotgun (WGS) entry which is preliminary data.</text>
</comment>
<sequence length="608" mass="66863">MFCIALVLLLQCLFGSSGYTFRVGGTDFVQLDLFESLHLHNSTYQGVTLGIGVHTLSPGVVFTGDYREIMISGDWIDKIRGQLAKIGANEFTISAIIKQNPNNVGTLLAFSRGLLSALEIQSSGRKNELRVISGSTVETFPFRLADGNWHRLAIAFSASQVDILVDCTLAYRRVLKFDPATAIFKSQNISIWIGQKTSSHFLYQGVMQDLRLTFGPYGYLSQCPQMDSQCPTCSEYTALKMSFASLQSQIQLLTERLIRAEARLTNVEQCECQKSCRVNETSVFGDGSTWQQDCNFCTCKKGEIECRRLQCPSVHCKNPVTNAGECCPTCLKECFFRGKYYDHGESESRSECVVCQCTDGSMQCKKRDPEKCPTLSCPPSQQIVVPGECCKVCPDTDYCAIEGHRCHSNATCVNLQTTFTCQCKEGFTGDGLTCEDRDECLSERSHCARNTRCVNTLGDYSCECVEGFKKINAFQCEDEDECAPGASNECHPHATCINTKGSYSCTCNSGYTGTGFGKTGCSPICNLTCENGGLCIAPDVCSCRPGWTGFSCETDTDECLSMERNSSAKMSSLCPENAICVNKPGWYLCQCKDGFQANLAENGQARCQ</sequence>
<dbReference type="PANTHER" id="PTHR24042:SF5">
    <property type="entry name" value="EGF-LIKE CALCIUM-BINDING DOMAIN-CONTAINING PROTEIN"/>
    <property type="match status" value="1"/>
</dbReference>
<keyword evidence="5" id="KW-0325">Glycoprotein</keyword>
<dbReference type="SMART" id="SM00181">
    <property type="entry name" value="EGF"/>
    <property type="match status" value="5"/>
</dbReference>
<protein>
    <recommendedName>
        <fullName evidence="13">Protein kinase C-binding protein NELL2</fullName>
    </recommendedName>
</protein>
<dbReference type="PROSITE" id="PS50026">
    <property type="entry name" value="EGF_3"/>
    <property type="match status" value="5"/>
</dbReference>
<evidence type="ECO:0008006" key="13">
    <source>
        <dbReference type="Google" id="ProtNLM"/>
    </source>
</evidence>
<evidence type="ECO:0000259" key="9">
    <source>
        <dbReference type="PROSITE" id="PS50026"/>
    </source>
</evidence>
<dbReference type="PROSITE" id="PS01186">
    <property type="entry name" value="EGF_2"/>
    <property type="match status" value="3"/>
</dbReference>
<dbReference type="Pfam" id="PF12661">
    <property type="entry name" value="hEGF"/>
    <property type="match status" value="1"/>
</dbReference>
<feature type="domain" description="VWFC" evidence="10">
    <location>
        <begin position="332"/>
        <end position="394"/>
    </location>
</feature>
<evidence type="ECO:0000256" key="2">
    <source>
        <dbReference type="ARBA" id="ARBA00022729"/>
    </source>
</evidence>
<feature type="chain" id="PRO_5035219975" description="Protein kinase C-binding protein NELL2" evidence="8">
    <location>
        <begin position="19"/>
        <end position="608"/>
    </location>
</feature>
<keyword evidence="2 8" id="KW-0732">Signal</keyword>
<keyword evidence="7" id="KW-0175">Coiled coil</keyword>
<comment type="caution">
    <text evidence="6">Lacks conserved residue(s) required for the propagation of feature annotation.</text>
</comment>
<dbReference type="InterPro" id="IPR051586">
    <property type="entry name" value="PKC-binding_NELL"/>
</dbReference>
<dbReference type="InterPro" id="IPR000152">
    <property type="entry name" value="EGF-type_Asp/Asn_hydroxyl_site"/>
</dbReference>
<dbReference type="PROSITE" id="PS00022">
    <property type="entry name" value="EGF_1"/>
    <property type="match status" value="1"/>
</dbReference>
<dbReference type="InterPro" id="IPR013032">
    <property type="entry name" value="EGF-like_CS"/>
</dbReference>
<keyword evidence="4 6" id="KW-1015">Disulfide bond</keyword>
<evidence type="ECO:0000256" key="5">
    <source>
        <dbReference type="ARBA" id="ARBA00023180"/>
    </source>
</evidence>
<feature type="domain" description="EGF-like" evidence="9">
    <location>
        <begin position="555"/>
        <end position="601"/>
    </location>
</feature>
<feature type="non-terminal residue" evidence="11">
    <location>
        <position position="1"/>
    </location>
</feature>
<evidence type="ECO:0000256" key="6">
    <source>
        <dbReference type="PROSITE-ProRule" id="PRU00076"/>
    </source>
</evidence>
<feature type="disulfide bond" evidence="6">
    <location>
        <begin position="543"/>
        <end position="552"/>
    </location>
</feature>
<dbReference type="Proteomes" id="UP000708208">
    <property type="component" value="Unassembled WGS sequence"/>
</dbReference>
<dbReference type="SMART" id="SM00179">
    <property type="entry name" value="EGF_CA"/>
    <property type="match status" value="4"/>
</dbReference>
<dbReference type="GO" id="GO:0005615">
    <property type="term" value="C:extracellular space"/>
    <property type="evidence" value="ECO:0007669"/>
    <property type="project" value="TreeGrafter"/>
</dbReference>
<name>A0A8J2KTS6_9HEXA</name>
<evidence type="ECO:0000313" key="11">
    <source>
        <dbReference type="EMBL" id="CAG7823104.1"/>
    </source>
</evidence>
<dbReference type="SMART" id="SM00210">
    <property type="entry name" value="TSPN"/>
    <property type="match status" value="1"/>
</dbReference>
<dbReference type="CDD" id="cd00054">
    <property type="entry name" value="EGF_CA"/>
    <property type="match status" value="4"/>
</dbReference>
<dbReference type="PROSITE" id="PS00010">
    <property type="entry name" value="ASX_HYDROXYL"/>
    <property type="match status" value="4"/>
</dbReference>
<dbReference type="AlphaFoldDB" id="A0A8J2KTS6"/>
<dbReference type="PROSITE" id="PS50184">
    <property type="entry name" value="VWFC_2"/>
    <property type="match status" value="2"/>
</dbReference>
<evidence type="ECO:0000256" key="3">
    <source>
        <dbReference type="ARBA" id="ARBA00022737"/>
    </source>
</evidence>
<reference evidence="11" key="1">
    <citation type="submission" date="2021-06" db="EMBL/GenBank/DDBJ databases">
        <authorList>
            <person name="Hodson N. C."/>
            <person name="Mongue J. A."/>
            <person name="Jaron S. K."/>
        </authorList>
    </citation>
    <scope>NUCLEOTIDE SEQUENCE</scope>
</reference>
<keyword evidence="3" id="KW-0677">Repeat</keyword>
<evidence type="ECO:0000256" key="4">
    <source>
        <dbReference type="ARBA" id="ARBA00023157"/>
    </source>
</evidence>
<dbReference type="Pfam" id="PF12947">
    <property type="entry name" value="EGF_3"/>
    <property type="match status" value="2"/>
</dbReference>
<evidence type="ECO:0000256" key="7">
    <source>
        <dbReference type="SAM" id="Coils"/>
    </source>
</evidence>
<feature type="domain" description="EGF-like" evidence="9">
    <location>
        <begin position="395"/>
        <end position="435"/>
    </location>
</feature>
<dbReference type="EMBL" id="CAJVCH010528405">
    <property type="protein sequence ID" value="CAG7823104.1"/>
    <property type="molecule type" value="Genomic_DNA"/>
</dbReference>
<accession>A0A8J2KTS6</accession>
<evidence type="ECO:0000256" key="8">
    <source>
        <dbReference type="SAM" id="SignalP"/>
    </source>
</evidence>
<feature type="domain" description="VWFC" evidence="10">
    <location>
        <begin position="274"/>
        <end position="331"/>
    </location>
</feature>
<dbReference type="GO" id="GO:0008201">
    <property type="term" value="F:heparin binding"/>
    <property type="evidence" value="ECO:0007669"/>
    <property type="project" value="TreeGrafter"/>
</dbReference>